<reference evidence="4" key="1">
    <citation type="journal article" date="2019" name="Int. J. Syst. Evol. Microbiol.">
        <title>The Global Catalogue of Microorganisms (GCM) 10K type strain sequencing project: providing services to taxonomists for standard genome sequencing and annotation.</title>
        <authorList>
            <consortium name="The Broad Institute Genomics Platform"/>
            <consortium name="The Broad Institute Genome Sequencing Center for Infectious Disease"/>
            <person name="Wu L."/>
            <person name="Ma J."/>
        </authorList>
    </citation>
    <scope>NUCLEOTIDE SEQUENCE [LARGE SCALE GENOMIC DNA]</scope>
    <source>
        <strain evidence="4">JCM 9458</strain>
    </source>
</reference>
<dbReference type="NCBIfam" id="TIGR04222">
    <property type="entry name" value="near_uncomplex"/>
    <property type="match status" value="1"/>
</dbReference>
<dbReference type="EMBL" id="BAAAYN010000030">
    <property type="protein sequence ID" value="GAA3391061.1"/>
    <property type="molecule type" value="Genomic_DNA"/>
</dbReference>
<evidence type="ECO:0008006" key="5">
    <source>
        <dbReference type="Google" id="ProtNLM"/>
    </source>
</evidence>
<comment type="caution">
    <text evidence="3">The sequence shown here is derived from an EMBL/GenBank/DDBJ whole genome shotgun (WGS) entry which is preliminary data.</text>
</comment>
<protein>
    <recommendedName>
        <fullName evidence="5">TIGR04222 domain-containing membrane protein</fullName>
    </recommendedName>
</protein>
<feature type="transmembrane region" description="Helical" evidence="2">
    <location>
        <begin position="232"/>
        <end position="255"/>
    </location>
</feature>
<keyword evidence="2" id="KW-0472">Membrane</keyword>
<feature type="compositionally biased region" description="Gly residues" evidence="1">
    <location>
        <begin position="299"/>
        <end position="312"/>
    </location>
</feature>
<dbReference type="RefSeq" id="WP_345730387.1">
    <property type="nucleotide sequence ID" value="NZ_BAAAYN010000030.1"/>
</dbReference>
<feature type="transmembrane region" description="Helical" evidence="2">
    <location>
        <begin position="12"/>
        <end position="34"/>
    </location>
</feature>
<dbReference type="InterPro" id="IPR026467">
    <property type="entry name" value="Ser/Gly_Cys_C_dom"/>
</dbReference>
<keyword evidence="2" id="KW-0812">Transmembrane</keyword>
<evidence type="ECO:0000256" key="1">
    <source>
        <dbReference type="SAM" id="MobiDB-lite"/>
    </source>
</evidence>
<accession>A0ABP6T1U9</accession>
<feature type="compositionally biased region" description="Low complexity" evidence="1">
    <location>
        <begin position="270"/>
        <end position="298"/>
    </location>
</feature>
<sequence length="312" mass="31324">MRILAAPGDTWGIPGTTFLLGYAVLVGVSIWLAIALRRGVARGPAAESLLPVSDPFALALLTGGPLQAVQAAIAGLRARHLVTAAAGGGVAASRPPNNGLHPLENAVHRAIAGGRRHVWMLLADDRVRSAVGTVRKDLEQAGLVLTGPQRVTYRLLGLLPAPVLLLGAVRFLDGAAAGKPVGYLTMLLIVVIVVQIMLLLSGPPEKTRAGKEAVRSEIRRHDHLKPELNPSWGAYGAVGAAMGVALFGTAALYAADPAFAAESEIRRAAAAGSSSSSSSGTGDSGSSCSSSSSCSSGSSCGGGGCGGGGCGG</sequence>
<evidence type="ECO:0000313" key="3">
    <source>
        <dbReference type="EMBL" id="GAA3391061.1"/>
    </source>
</evidence>
<evidence type="ECO:0000313" key="4">
    <source>
        <dbReference type="Proteomes" id="UP001501676"/>
    </source>
</evidence>
<keyword evidence="4" id="KW-1185">Reference proteome</keyword>
<feature type="region of interest" description="Disordered" evidence="1">
    <location>
        <begin position="270"/>
        <end position="312"/>
    </location>
</feature>
<name>A0ABP6T1U9_9ACTN</name>
<feature type="transmembrane region" description="Helical" evidence="2">
    <location>
        <begin position="181"/>
        <end position="201"/>
    </location>
</feature>
<organism evidence="3 4">
    <name type="scientific">Cryptosporangium minutisporangium</name>
    <dbReference type="NCBI Taxonomy" id="113569"/>
    <lineage>
        <taxon>Bacteria</taxon>
        <taxon>Bacillati</taxon>
        <taxon>Actinomycetota</taxon>
        <taxon>Actinomycetes</taxon>
        <taxon>Cryptosporangiales</taxon>
        <taxon>Cryptosporangiaceae</taxon>
        <taxon>Cryptosporangium</taxon>
    </lineage>
</organism>
<keyword evidence="2" id="KW-1133">Transmembrane helix</keyword>
<evidence type="ECO:0000256" key="2">
    <source>
        <dbReference type="SAM" id="Phobius"/>
    </source>
</evidence>
<gene>
    <name evidence="3" type="ORF">GCM10020369_47480</name>
</gene>
<dbReference type="Proteomes" id="UP001501676">
    <property type="component" value="Unassembled WGS sequence"/>
</dbReference>
<proteinExistence type="predicted"/>